<evidence type="ECO:0000256" key="1">
    <source>
        <dbReference type="ARBA" id="ARBA00008936"/>
    </source>
</evidence>
<evidence type="ECO:0000313" key="15">
    <source>
        <dbReference type="Proteomes" id="UP000694402"/>
    </source>
</evidence>
<gene>
    <name evidence="14" type="primary">ATP6V1A</name>
</gene>
<dbReference type="InterPro" id="IPR024034">
    <property type="entry name" value="ATPase_F1/V1_b/a_C"/>
</dbReference>
<dbReference type="InterPro" id="IPR023366">
    <property type="entry name" value="ATP_synth_asu-like_sf"/>
</dbReference>
<dbReference type="Pfam" id="PF02874">
    <property type="entry name" value="ATP-synt_ab_N"/>
    <property type="match status" value="1"/>
</dbReference>
<feature type="domain" description="ATP synthase A/B type C-terminal" evidence="13">
    <location>
        <begin position="417"/>
        <end position="516"/>
    </location>
</feature>
<dbReference type="CDD" id="cd18119">
    <property type="entry name" value="ATP-synt_V_A-type_alpha_N"/>
    <property type="match status" value="1"/>
</dbReference>
<dbReference type="AlphaFoldDB" id="A0A8C8IWM3"/>
<dbReference type="CDD" id="cd01134">
    <property type="entry name" value="V_A-ATPase_A"/>
    <property type="match status" value="1"/>
</dbReference>
<dbReference type="GeneTree" id="ENSGT00550000074787"/>
<evidence type="ECO:0000256" key="4">
    <source>
        <dbReference type="ARBA" id="ARBA00022741"/>
    </source>
</evidence>
<proteinExistence type="inferred from homology"/>
<dbReference type="GO" id="GO:0042592">
    <property type="term" value="P:homeostatic process"/>
    <property type="evidence" value="ECO:0007669"/>
    <property type="project" value="UniProtKB-ARBA"/>
</dbReference>
<dbReference type="Ensembl" id="ENSOTST00005089923.2">
    <property type="protein sequence ID" value="ENSOTSP00005082912.2"/>
    <property type="gene ID" value="ENSOTSG00005039067.2"/>
</dbReference>
<dbReference type="GO" id="GO:0033180">
    <property type="term" value="C:proton-transporting V-type ATPase, V1 domain"/>
    <property type="evidence" value="ECO:0007669"/>
    <property type="project" value="InterPro"/>
</dbReference>
<feature type="domain" description="ATPase F1/V1/A1 complex alpha/beta subunit nucleotide-binding" evidence="11">
    <location>
        <begin position="184"/>
        <end position="409"/>
    </location>
</feature>
<evidence type="ECO:0000259" key="11">
    <source>
        <dbReference type="Pfam" id="PF00006"/>
    </source>
</evidence>
<dbReference type="GO" id="GO:0016887">
    <property type="term" value="F:ATP hydrolysis activity"/>
    <property type="evidence" value="ECO:0007669"/>
    <property type="project" value="InterPro"/>
</dbReference>
<dbReference type="SUPFAM" id="SSF52540">
    <property type="entry name" value="P-loop containing nucleoside triphosphate hydrolases"/>
    <property type="match status" value="1"/>
</dbReference>
<evidence type="ECO:0000256" key="7">
    <source>
        <dbReference type="ARBA" id="ARBA00022967"/>
    </source>
</evidence>
<dbReference type="InterPro" id="IPR004100">
    <property type="entry name" value="ATPase_F1/V1/A1_a/bsu_N"/>
</dbReference>
<dbReference type="InterPro" id="IPR005725">
    <property type="entry name" value="ATPase_V1-cplx_asu"/>
</dbReference>
<dbReference type="InterPro" id="IPR036121">
    <property type="entry name" value="ATPase_F1/V1/A1_a/bsu_N_sf"/>
</dbReference>
<feature type="domain" description="ATPase F1/V1/A1 complex alpha/beta subunit N-terminal" evidence="12">
    <location>
        <begin position="22"/>
        <end position="83"/>
    </location>
</feature>
<dbReference type="Pfam" id="PF22919">
    <property type="entry name" value="ATP-synt_VA_C"/>
    <property type="match status" value="1"/>
</dbReference>
<dbReference type="Gene3D" id="1.10.1140.10">
    <property type="entry name" value="Bovine Mitochondrial F1-atpase, Atp Synthase Beta Chain, Chain D, domain 3"/>
    <property type="match status" value="1"/>
</dbReference>
<dbReference type="InterPro" id="IPR055190">
    <property type="entry name" value="ATP-synt_VA_C"/>
</dbReference>
<dbReference type="GO" id="GO:0046034">
    <property type="term" value="P:ATP metabolic process"/>
    <property type="evidence" value="ECO:0007669"/>
    <property type="project" value="InterPro"/>
</dbReference>
<dbReference type="NCBIfam" id="NF003220">
    <property type="entry name" value="PRK04192.1"/>
    <property type="match status" value="1"/>
</dbReference>
<accession>A0A8C8IWM3</accession>
<evidence type="ECO:0000256" key="8">
    <source>
        <dbReference type="ARBA" id="ARBA00023065"/>
    </source>
</evidence>
<comment type="catalytic activity">
    <reaction evidence="10">
        <text>ATP + H2O + 4 H(+)(in) = ADP + phosphate + 5 H(+)(out)</text>
        <dbReference type="Rhea" id="RHEA:57720"/>
        <dbReference type="ChEBI" id="CHEBI:15377"/>
        <dbReference type="ChEBI" id="CHEBI:15378"/>
        <dbReference type="ChEBI" id="CHEBI:30616"/>
        <dbReference type="ChEBI" id="CHEBI:43474"/>
        <dbReference type="ChEBI" id="CHEBI:456216"/>
        <dbReference type="EC" id="7.1.2.2"/>
    </reaction>
</comment>
<evidence type="ECO:0000259" key="12">
    <source>
        <dbReference type="Pfam" id="PF02874"/>
    </source>
</evidence>
<evidence type="ECO:0000256" key="2">
    <source>
        <dbReference type="ARBA" id="ARBA00012473"/>
    </source>
</evidence>
<evidence type="ECO:0000256" key="6">
    <source>
        <dbReference type="ARBA" id="ARBA00022840"/>
    </source>
</evidence>
<dbReference type="InterPro" id="IPR000194">
    <property type="entry name" value="ATPase_F1/V1/A1_a/bsu_nucl-bd"/>
</dbReference>
<sequence>MDTSKLPKIRDEERESEFGYVHGVSGPVVTATAMAGAAMYELVRVGHSELVGEIIRLEGDMATIQVYEETSGVSVGDPVLRTGKPLSVELGPGIMGSIFDGIQRPLKDINDLTQSIYIPRGVNIGALNRDLKWEFTPGQSLRDVVLELEFEGLKEKFTMIQVWPVRQIRPVTEKLPANHPLLTGQRVLDALFPCVQGGTTAIPGAFGCGKTVISQSLSKYSNSDVIIYVGCGERGNEMSEVLRDFPELTMEVDGKVESIMKRTALVANTSNMPVAAREASIYTGITLSEYFRDMGYNVSMMADSTSRWAEALREISGRLAEMPADSGYPAYLGARLASFYERAGRVKCLGNPEREGSVSIVGAVSPPGGDFSDPVTSATLGIVQVFWGLDKKLAQRKHFPSVNWLISYSKYTRALDEYYDKHFPEFVPLRTKAKEILQEEEDLAEIVQLVGKASLAETDKITLEVAKLLKDDFLQQNGYTPYDRFCPFYKTVGILSNTIAFYDLARHAVETTAQSDNKITWSMIREHMGEILYRLSSMKFKDPVKEGEAKIKADYSQLLEDMQNAFRTLED</sequence>
<dbReference type="FunFam" id="2.40.30.20:FF:000002">
    <property type="entry name" value="V-type proton ATPase catalytic subunit A"/>
    <property type="match status" value="1"/>
</dbReference>
<dbReference type="Gene3D" id="2.40.30.20">
    <property type="match status" value="1"/>
</dbReference>
<keyword evidence="6" id="KW-0067">ATP-binding</keyword>
<comment type="function">
    <text evidence="9">Catalytic subunit of the V1 complex of vacuolar(H+)-ATPase (V-ATPase), a multisubunit enzyme composed of a peripheral complex (V1) that hydrolyzes ATP and a membrane integral complex (V0) that translocates protons. V-ATPase is responsible for acidifying and maintaining the pH of intracellular compartments and in some cell types, is targeted to the plasma membrane, where it is responsible for acidifying the extracellular environment. In aerobic conditions, involved in intracellular iron homeostasis, thus triggering the activity of Fe(2+) prolyl hydroxylase (PHD) enzymes, and leading to HIF1A hydroxylation and subsequent proteasomal degradation. May play a role in neurite development and synaptic connectivity.</text>
</comment>
<dbReference type="CDD" id="cd18111">
    <property type="entry name" value="ATP-synt_V_A-type_alpha_C"/>
    <property type="match status" value="1"/>
</dbReference>
<evidence type="ECO:0000256" key="3">
    <source>
        <dbReference type="ARBA" id="ARBA00022448"/>
    </source>
</evidence>
<dbReference type="SUPFAM" id="SSF50615">
    <property type="entry name" value="N-terminal domain of alpha and beta subunits of F1 ATP synthase"/>
    <property type="match status" value="1"/>
</dbReference>
<dbReference type="SUPFAM" id="SSF47917">
    <property type="entry name" value="C-terminal domain of alpha and beta subunits of F1 ATP synthase"/>
    <property type="match status" value="1"/>
</dbReference>
<dbReference type="Pfam" id="PF00006">
    <property type="entry name" value="ATP-synt_ab"/>
    <property type="match status" value="1"/>
</dbReference>
<dbReference type="NCBIfam" id="TIGR01042">
    <property type="entry name" value="V-ATPase_V1_A"/>
    <property type="match status" value="1"/>
</dbReference>
<evidence type="ECO:0000256" key="5">
    <source>
        <dbReference type="ARBA" id="ARBA00022781"/>
    </source>
</evidence>
<keyword evidence="4" id="KW-0547">Nucleotide-binding</keyword>
<dbReference type="Gene3D" id="2.40.50.100">
    <property type="match status" value="2"/>
</dbReference>
<dbReference type="InterPro" id="IPR022878">
    <property type="entry name" value="V-ATPase_asu"/>
</dbReference>
<dbReference type="FunFam" id="3.40.50.300:FF:000052">
    <property type="entry name" value="V-type proton ATPase catalytic subunit A"/>
    <property type="match status" value="1"/>
</dbReference>
<dbReference type="Proteomes" id="UP000694402">
    <property type="component" value="Unassembled WGS sequence"/>
</dbReference>
<reference evidence="14" key="2">
    <citation type="submission" date="2025-09" db="UniProtKB">
        <authorList>
            <consortium name="Ensembl"/>
        </authorList>
    </citation>
    <scope>IDENTIFICATION</scope>
</reference>
<evidence type="ECO:0000259" key="13">
    <source>
        <dbReference type="Pfam" id="PF22919"/>
    </source>
</evidence>
<dbReference type="EC" id="7.1.2.2" evidence="2"/>
<evidence type="ECO:0000256" key="9">
    <source>
        <dbReference type="ARBA" id="ARBA00046187"/>
    </source>
</evidence>
<dbReference type="PROSITE" id="PS00152">
    <property type="entry name" value="ATPASE_ALPHA_BETA"/>
    <property type="match status" value="1"/>
</dbReference>
<keyword evidence="7" id="KW-1278">Translocase</keyword>
<dbReference type="InterPro" id="IPR027417">
    <property type="entry name" value="P-loop_NTPase"/>
</dbReference>
<dbReference type="Gene3D" id="3.40.50.300">
    <property type="entry name" value="P-loop containing nucleotide triphosphate hydrolases"/>
    <property type="match status" value="2"/>
</dbReference>
<dbReference type="GO" id="GO:0046961">
    <property type="term" value="F:proton-transporting ATPase activity, rotational mechanism"/>
    <property type="evidence" value="ECO:0007669"/>
    <property type="project" value="InterPro"/>
</dbReference>
<keyword evidence="3" id="KW-0813">Transport</keyword>
<dbReference type="InterPro" id="IPR020003">
    <property type="entry name" value="ATPase_a/bsu_AS"/>
</dbReference>
<evidence type="ECO:0000256" key="10">
    <source>
        <dbReference type="ARBA" id="ARBA00048383"/>
    </source>
</evidence>
<organism evidence="14 15">
    <name type="scientific">Oncorhynchus tshawytscha</name>
    <name type="common">Chinook salmon</name>
    <name type="synonym">Salmo tshawytscha</name>
    <dbReference type="NCBI Taxonomy" id="74940"/>
    <lineage>
        <taxon>Eukaryota</taxon>
        <taxon>Metazoa</taxon>
        <taxon>Chordata</taxon>
        <taxon>Craniata</taxon>
        <taxon>Vertebrata</taxon>
        <taxon>Euteleostomi</taxon>
        <taxon>Actinopterygii</taxon>
        <taxon>Neopterygii</taxon>
        <taxon>Teleostei</taxon>
        <taxon>Protacanthopterygii</taxon>
        <taxon>Salmoniformes</taxon>
        <taxon>Salmonidae</taxon>
        <taxon>Salmoninae</taxon>
        <taxon>Oncorhynchus</taxon>
    </lineage>
</organism>
<keyword evidence="15" id="KW-1185">Reference proteome</keyword>
<keyword evidence="5" id="KW-0375">Hydrogen ion transport</keyword>
<dbReference type="PANTHER" id="PTHR43607:SF1">
    <property type="entry name" value="H(+)-TRANSPORTING TWO-SECTOR ATPASE"/>
    <property type="match status" value="1"/>
</dbReference>
<protein>
    <recommendedName>
        <fullName evidence="2">H(+)-transporting two-sector ATPase</fullName>
        <ecNumber evidence="2">7.1.2.2</ecNumber>
    </recommendedName>
</protein>
<evidence type="ECO:0000313" key="14">
    <source>
        <dbReference type="Ensembl" id="ENSOTSP00005082912.2"/>
    </source>
</evidence>
<reference evidence="14" key="1">
    <citation type="submission" date="2025-08" db="UniProtKB">
        <authorList>
            <consortium name="Ensembl"/>
        </authorList>
    </citation>
    <scope>IDENTIFICATION</scope>
</reference>
<dbReference type="GO" id="GO:0005765">
    <property type="term" value="C:lysosomal membrane"/>
    <property type="evidence" value="ECO:0007669"/>
    <property type="project" value="TreeGrafter"/>
</dbReference>
<dbReference type="PANTHER" id="PTHR43607">
    <property type="entry name" value="V-TYPE PROTON ATPASE CATALYTIC SUBUNIT A"/>
    <property type="match status" value="1"/>
</dbReference>
<keyword evidence="8" id="KW-0406">Ion transport</keyword>
<name>A0A8C8IWM3_ONCTS</name>
<dbReference type="GO" id="GO:0005524">
    <property type="term" value="F:ATP binding"/>
    <property type="evidence" value="ECO:0007669"/>
    <property type="project" value="UniProtKB-KW"/>
</dbReference>
<comment type="similarity">
    <text evidence="1">Belongs to the ATPase alpha/beta chains family.</text>
</comment>
<dbReference type="FunFam" id="1.10.1140.10:FF:000002">
    <property type="entry name" value="V-type proton ATPase catalytic subunit A"/>
    <property type="match status" value="1"/>
</dbReference>